<dbReference type="PANTHER" id="PTHR48051">
    <property type="match status" value="1"/>
</dbReference>
<protein>
    <submittedName>
        <fullName evidence="4">Uncharacterized protein</fullName>
    </submittedName>
</protein>
<dbReference type="InterPro" id="IPR050216">
    <property type="entry name" value="LRR_domain-containing"/>
</dbReference>
<dbReference type="PANTHER" id="PTHR48051:SF54">
    <property type="entry name" value="LEUCINE-RICH REPEAT-CONTAINING PROTEIN"/>
    <property type="match status" value="1"/>
</dbReference>
<evidence type="ECO:0000313" key="3">
    <source>
        <dbReference type="EMBL" id="CAF1150385.1"/>
    </source>
</evidence>
<dbReference type="EMBL" id="CAJOBA010030746">
    <property type="protein sequence ID" value="CAF3956433.1"/>
    <property type="molecule type" value="Genomic_DNA"/>
</dbReference>
<evidence type="ECO:0000256" key="2">
    <source>
        <dbReference type="ARBA" id="ARBA00022737"/>
    </source>
</evidence>
<comment type="caution">
    <text evidence="4">The sequence shown here is derived from an EMBL/GenBank/DDBJ whole genome shotgun (WGS) entry which is preliminary data.</text>
</comment>
<evidence type="ECO:0000256" key="1">
    <source>
        <dbReference type="ARBA" id="ARBA00022614"/>
    </source>
</evidence>
<keyword evidence="1" id="KW-0433">Leucine-rich repeat</keyword>
<dbReference type="SUPFAM" id="SSF52058">
    <property type="entry name" value="L domain-like"/>
    <property type="match status" value="1"/>
</dbReference>
<dbReference type="Proteomes" id="UP000681722">
    <property type="component" value="Unassembled WGS sequence"/>
</dbReference>
<sequence length="428" mass="48364">MVSPLFPYSLLNTNSKPSNLDCSKYKTDMDVIDSLPFYIDIALKDPDSNHTDQSNETIIYRTWAEYNVKTQEIQNLTLFHEDREQSLNIFCLKHLHTLALSHVNWSIPSDIQNLKSSVKKLLIIHNHGLSTLPSEIDQLQSLEYLVLLHTSIRYLPYTVRNLKKLIYLDISYSNLVVLPTFIYQMYPALEFLILEQNHLKHLPHNVRRLTETNLNTLDLSANPELGTLKGVEAFKNLTSLSLDRCRLKQMPAEIFQLRALKILSIQQNQLRDVPFASLANLTHLETLHLSNNEIQNLTDIGKLKSLTKLDLSNNSIVEIPLEIISLNSTLIELDLSNNNLTSIPNQLVNMTKLKTLRLKGNQFSPEELKKIKSNKFVHDANVVHIDDISTPSPPATNGSLTTATQVEPKTMTSAAHLPVPLASSSPAA</sequence>
<dbReference type="SMART" id="SM00364">
    <property type="entry name" value="LRR_BAC"/>
    <property type="match status" value="6"/>
</dbReference>
<accession>A0A815ABE2</accession>
<evidence type="ECO:0000313" key="5">
    <source>
        <dbReference type="EMBL" id="CAF3956433.1"/>
    </source>
</evidence>
<evidence type="ECO:0000313" key="7">
    <source>
        <dbReference type="Proteomes" id="UP000663829"/>
    </source>
</evidence>
<dbReference type="Pfam" id="PF13855">
    <property type="entry name" value="LRR_8"/>
    <property type="match status" value="2"/>
</dbReference>
<dbReference type="Proteomes" id="UP000682733">
    <property type="component" value="Unassembled WGS sequence"/>
</dbReference>
<proteinExistence type="predicted"/>
<keyword evidence="7" id="KW-1185">Reference proteome</keyword>
<gene>
    <name evidence="4" type="ORF">GPM918_LOCUS26329</name>
    <name evidence="3" type="ORF">OVA965_LOCUS21573</name>
    <name evidence="6" type="ORF">SRO942_LOCUS26458</name>
    <name evidence="5" type="ORF">TMI583_LOCUS22252</name>
</gene>
<dbReference type="EMBL" id="CAJOBC010016281">
    <property type="protein sequence ID" value="CAF4027212.1"/>
    <property type="molecule type" value="Genomic_DNA"/>
</dbReference>
<dbReference type="Proteomes" id="UP000677228">
    <property type="component" value="Unassembled WGS sequence"/>
</dbReference>
<name>A0A815ABE2_9BILA</name>
<dbReference type="InterPro" id="IPR032675">
    <property type="entry name" value="LRR_dom_sf"/>
</dbReference>
<dbReference type="InterPro" id="IPR001611">
    <property type="entry name" value="Leu-rich_rpt"/>
</dbReference>
<dbReference type="InterPro" id="IPR003591">
    <property type="entry name" value="Leu-rich_rpt_typical-subtyp"/>
</dbReference>
<keyword evidence="2" id="KW-0677">Repeat</keyword>
<reference evidence="4" key="1">
    <citation type="submission" date="2021-02" db="EMBL/GenBank/DDBJ databases">
        <authorList>
            <person name="Nowell W R."/>
        </authorList>
    </citation>
    <scope>NUCLEOTIDE SEQUENCE</scope>
</reference>
<dbReference type="Gene3D" id="3.80.10.10">
    <property type="entry name" value="Ribonuclease Inhibitor"/>
    <property type="match status" value="2"/>
</dbReference>
<evidence type="ECO:0000313" key="6">
    <source>
        <dbReference type="EMBL" id="CAF4027212.1"/>
    </source>
</evidence>
<dbReference type="PROSITE" id="PS51450">
    <property type="entry name" value="LRR"/>
    <property type="match status" value="3"/>
</dbReference>
<dbReference type="EMBL" id="CAJNOQ010010566">
    <property type="protein sequence ID" value="CAF1255181.1"/>
    <property type="molecule type" value="Genomic_DNA"/>
</dbReference>
<organism evidence="4 7">
    <name type="scientific">Didymodactylos carnosus</name>
    <dbReference type="NCBI Taxonomy" id="1234261"/>
    <lineage>
        <taxon>Eukaryota</taxon>
        <taxon>Metazoa</taxon>
        <taxon>Spiralia</taxon>
        <taxon>Gnathifera</taxon>
        <taxon>Rotifera</taxon>
        <taxon>Eurotatoria</taxon>
        <taxon>Bdelloidea</taxon>
        <taxon>Philodinida</taxon>
        <taxon>Philodinidae</taxon>
        <taxon>Didymodactylos</taxon>
    </lineage>
</organism>
<dbReference type="OrthoDB" id="1394818at2759"/>
<dbReference type="EMBL" id="CAJNOK010011862">
    <property type="protein sequence ID" value="CAF1150385.1"/>
    <property type="molecule type" value="Genomic_DNA"/>
</dbReference>
<evidence type="ECO:0000313" key="4">
    <source>
        <dbReference type="EMBL" id="CAF1255181.1"/>
    </source>
</evidence>
<dbReference type="AlphaFoldDB" id="A0A815ABE2"/>
<dbReference type="SMART" id="SM00369">
    <property type="entry name" value="LRR_TYP"/>
    <property type="match status" value="7"/>
</dbReference>
<dbReference type="GO" id="GO:0005737">
    <property type="term" value="C:cytoplasm"/>
    <property type="evidence" value="ECO:0007669"/>
    <property type="project" value="TreeGrafter"/>
</dbReference>
<dbReference type="Proteomes" id="UP000663829">
    <property type="component" value="Unassembled WGS sequence"/>
</dbReference>